<evidence type="ECO:0000313" key="2">
    <source>
        <dbReference type="EMBL" id="OCH86586.1"/>
    </source>
</evidence>
<dbReference type="EMBL" id="KV722520">
    <property type="protein sequence ID" value="OCH86586.1"/>
    <property type="molecule type" value="Genomic_DNA"/>
</dbReference>
<accession>A0A8E2AL92</accession>
<sequence length="159" mass="17142">MPQRITLAPQSADQFNGSPVSGRVTYSTATYSVTETAATSTRVHRRKQLWVTRYTTRHTARGITAELTHNVPPTMQTVPTQSLLTASTAKPPAKGKRSDTKSTMATTKKRPSVPAVLPAPPQRPLVPAIPSQRPVVQGQGAGIVTEKPTKPVQRAQGRK</sequence>
<evidence type="ECO:0000256" key="1">
    <source>
        <dbReference type="SAM" id="MobiDB-lite"/>
    </source>
</evidence>
<gene>
    <name evidence="2" type="ORF">OBBRIDRAFT_828216</name>
</gene>
<protein>
    <submittedName>
        <fullName evidence="2">Uncharacterized protein</fullName>
    </submittedName>
</protein>
<feature type="region of interest" description="Disordered" evidence="1">
    <location>
        <begin position="84"/>
        <end position="159"/>
    </location>
</feature>
<name>A0A8E2AL92_9APHY</name>
<feature type="region of interest" description="Disordered" evidence="1">
    <location>
        <begin position="1"/>
        <end position="20"/>
    </location>
</feature>
<keyword evidence="3" id="KW-1185">Reference proteome</keyword>
<feature type="compositionally biased region" description="Polar residues" evidence="1">
    <location>
        <begin position="8"/>
        <end position="20"/>
    </location>
</feature>
<organism evidence="2 3">
    <name type="scientific">Obba rivulosa</name>
    <dbReference type="NCBI Taxonomy" id="1052685"/>
    <lineage>
        <taxon>Eukaryota</taxon>
        <taxon>Fungi</taxon>
        <taxon>Dikarya</taxon>
        <taxon>Basidiomycota</taxon>
        <taxon>Agaricomycotina</taxon>
        <taxon>Agaricomycetes</taxon>
        <taxon>Polyporales</taxon>
        <taxon>Gelatoporiaceae</taxon>
        <taxon>Obba</taxon>
    </lineage>
</organism>
<reference evidence="2 3" key="1">
    <citation type="submission" date="2016-07" db="EMBL/GenBank/DDBJ databases">
        <title>Draft genome of the white-rot fungus Obba rivulosa 3A-2.</title>
        <authorList>
            <consortium name="DOE Joint Genome Institute"/>
            <person name="Miettinen O."/>
            <person name="Riley R."/>
            <person name="Acob R."/>
            <person name="Barry K."/>
            <person name="Cullen D."/>
            <person name="De Vries R."/>
            <person name="Hainaut M."/>
            <person name="Hatakka A."/>
            <person name="Henrissat B."/>
            <person name="Hilden K."/>
            <person name="Kuo R."/>
            <person name="Labutti K."/>
            <person name="Lipzen A."/>
            <person name="Makela M.R."/>
            <person name="Sandor L."/>
            <person name="Spatafora J.W."/>
            <person name="Grigoriev I.V."/>
            <person name="Hibbett D.S."/>
        </authorList>
    </citation>
    <scope>NUCLEOTIDE SEQUENCE [LARGE SCALE GENOMIC DNA]</scope>
    <source>
        <strain evidence="2 3">3A-2</strain>
    </source>
</reference>
<proteinExistence type="predicted"/>
<dbReference type="Proteomes" id="UP000250043">
    <property type="component" value="Unassembled WGS sequence"/>
</dbReference>
<evidence type="ECO:0000313" key="3">
    <source>
        <dbReference type="Proteomes" id="UP000250043"/>
    </source>
</evidence>
<dbReference type="AlphaFoldDB" id="A0A8E2AL92"/>